<protein>
    <submittedName>
        <fullName evidence="2">Uncharacterized protein</fullName>
    </submittedName>
</protein>
<proteinExistence type="inferred from homology"/>
<accession>A0A5C7HPP1</accession>
<dbReference type="PANTHER" id="PTHR31087">
    <property type="match status" value="1"/>
</dbReference>
<organism evidence="2 3">
    <name type="scientific">Acer yangbiense</name>
    <dbReference type="NCBI Taxonomy" id="1000413"/>
    <lineage>
        <taxon>Eukaryota</taxon>
        <taxon>Viridiplantae</taxon>
        <taxon>Streptophyta</taxon>
        <taxon>Embryophyta</taxon>
        <taxon>Tracheophyta</taxon>
        <taxon>Spermatophyta</taxon>
        <taxon>Magnoliopsida</taxon>
        <taxon>eudicotyledons</taxon>
        <taxon>Gunneridae</taxon>
        <taxon>Pentapetalae</taxon>
        <taxon>rosids</taxon>
        <taxon>malvids</taxon>
        <taxon>Sapindales</taxon>
        <taxon>Sapindaceae</taxon>
        <taxon>Hippocastanoideae</taxon>
        <taxon>Acereae</taxon>
        <taxon>Acer</taxon>
    </lineage>
</organism>
<dbReference type="OrthoDB" id="97518at2759"/>
<evidence type="ECO:0000313" key="3">
    <source>
        <dbReference type="Proteomes" id="UP000323000"/>
    </source>
</evidence>
<dbReference type="PANTHER" id="PTHR31087:SF160">
    <property type="entry name" value="PROTEIN LURP-ONE-RELATED 1-RELATED"/>
    <property type="match status" value="1"/>
</dbReference>
<sequence>MAQFHGHPPPPPPNSVWVIDPHYCAYYPVHLAIVRKVMNITDGNFVVKDINNNGIILFNLKGFLATFHKRRVLFDAAGTPLVTLRKKGRSYEGTNLRTSAHDRWQVFRGESNDLIFTTKKPEMLQFNKNLDVFLARNTEERVCDFKVKGSWSEKSCVVYLGESDTIVAEMHKKSTVQSFDFGKDEFQVTVSAYNSIGLYGYIPRSANNAADGLAKNGIVSSEDLFWLEEFPLCVSRVVMPGHSPSFC</sequence>
<gene>
    <name evidence="2" type="ORF">EZV62_016862</name>
</gene>
<dbReference type="InterPro" id="IPR007612">
    <property type="entry name" value="LOR"/>
</dbReference>
<dbReference type="SUPFAM" id="SSF54518">
    <property type="entry name" value="Tubby C-terminal domain-like"/>
    <property type="match status" value="1"/>
</dbReference>
<reference evidence="3" key="1">
    <citation type="journal article" date="2019" name="Gigascience">
        <title>De novo genome assembly of the endangered Acer yangbiense, a plant species with extremely small populations endemic to Yunnan Province, China.</title>
        <authorList>
            <person name="Yang J."/>
            <person name="Wariss H.M."/>
            <person name="Tao L."/>
            <person name="Zhang R."/>
            <person name="Yun Q."/>
            <person name="Hollingsworth P."/>
            <person name="Dao Z."/>
            <person name="Luo G."/>
            <person name="Guo H."/>
            <person name="Ma Y."/>
            <person name="Sun W."/>
        </authorList>
    </citation>
    <scope>NUCLEOTIDE SEQUENCE [LARGE SCALE GENOMIC DNA]</scope>
    <source>
        <strain evidence="3">cv. Malutang</strain>
    </source>
</reference>
<keyword evidence="3" id="KW-1185">Reference proteome</keyword>
<name>A0A5C7HPP1_9ROSI</name>
<dbReference type="Pfam" id="PF04525">
    <property type="entry name" value="LOR"/>
    <property type="match status" value="1"/>
</dbReference>
<dbReference type="AlphaFoldDB" id="A0A5C7HPP1"/>
<evidence type="ECO:0000313" key="2">
    <source>
        <dbReference type="EMBL" id="TXG59033.1"/>
    </source>
</evidence>
<comment type="similarity">
    <text evidence="1">Belongs to the LOR family.</text>
</comment>
<dbReference type="Proteomes" id="UP000323000">
    <property type="component" value="Chromosome 7"/>
</dbReference>
<dbReference type="InterPro" id="IPR025659">
    <property type="entry name" value="Tubby-like_C"/>
</dbReference>
<evidence type="ECO:0000256" key="1">
    <source>
        <dbReference type="ARBA" id="ARBA00005437"/>
    </source>
</evidence>
<comment type="caution">
    <text evidence="2">The sequence shown here is derived from an EMBL/GenBank/DDBJ whole genome shotgun (WGS) entry which is preliminary data.</text>
</comment>
<dbReference type="Gene3D" id="2.40.160.200">
    <property type="entry name" value="LURP1-related"/>
    <property type="match status" value="1"/>
</dbReference>
<dbReference type="InterPro" id="IPR038595">
    <property type="entry name" value="LOR_sf"/>
</dbReference>
<dbReference type="EMBL" id="VAHF01000007">
    <property type="protein sequence ID" value="TXG59033.1"/>
    <property type="molecule type" value="Genomic_DNA"/>
</dbReference>